<dbReference type="InterPro" id="IPR013083">
    <property type="entry name" value="Znf_RING/FYVE/PHD"/>
</dbReference>
<name>A0A7S0NE33_9EUKA</name>
<keyword evidence="1" id="KW-0862">Zinc</keyword>
<evidence type="ECO:0000256" key="1">
    <source>
        <dbReference type="PROSITE-ProRule" id="PRU00175"/>
    </source>
</evidence>
<dbReference type="SUPFAM" id="SSF57850">
    <property type="entry name" value="RING/U-box"/>
    <property type="match status" value="1"/>
</dbReference>
<dbReference type="Pfam" id="PF13920">
    <property type="entry name" value="zf-C3HC4_3"/>
    <property type="match status" value="1"/>
</dbReference>
<dbReference type="PANTHER" id="PTHR15379">
    <property type="entry name" value="CELL GROWTH REGULATOR WITH RING FINGER DOMAIN PROTEIN 1"/>
    <property type="match status" value="1"/>
</dbReference>
<dbReference type="Gene3D" id="3.30.40.10">
    <property type="entry name" value="Zinc/RING finger domain, C3HC4 (zinc finger)"/>
    <property type="match status" value="1"/>
</dbReference>
<feature type="domain" description="RING-type" evidence="2">
    <location>
        <begin position="82"/>
        <end position="117"/>
    </location>
</feature>
<evidence type="ECO:0000259" key="2">
    <source>
        <dbReference type="PROSITE" id="PS50089"/>
    </source>
</evidence>
<dbReference type="EMBL" id="HBEP01033565">
    <property type="protein sequence ID" value="CAD8507419.1"/>
    <property type="molecule type" value="Transcribed_RNA"/>
</dbReference>
<dbReference type="InterPro" id="IPR001841">
    <property type="entry name" value="Znf_RING"/>
</dbReference>
<protein>
    <recommendedName>
        <fullName evidence="2">RING-type domain-containing protein</fullName>
    </recommendedName>
</protein>
<keyword evidence="1" id="KW-0863">Zinc-finger</keyword>
<keyword evidence="1" id="KW-0479">Metal-binding</keyword>
<dbReference type="GO" id="GO:0008270">
    <property type="term" value="F:zinc ion binding"/>
    <property type="evidence" value="ECO:0007669"/>
    <property type="project" value="UniProtKB-KW"/>
</dbReference>
<reference evidence="3" key="1">
    <citation type="submission" date="2021-01" db="EMBL/GenBank/DDBJ databases">
        <authorList>
            <person name="Corre E."/>
            <person name="Pelletier E."/>
            <person name="Niang G."/>
            <person name="Scheremetjew M."/>
            <person name="Finn R."/>
            <person name="Kale V."/>
            <person name="Holt S."/>
            <person name="Cochrane G."/>
            <person name="Meng A."/>
            <person name="Brown T."/>
            <person name="Cohen L."/>
        </authorList>
    </citation>
    <scope>NUCLEOTIDE SEQUENCE</scope>
    <source>
        <strain evidence="3">CCMP1374</strain>
    </source>
</reference>
<dbReference type="PANTHER" id="PTHR15379:SF2">
    <property type="entry name" value="CELL GROWTH REGULATOR WITH RING FINGER DOMAIN PROTEIN 1"/>
    <property type="match status" value="1"/>
</dbReference>
<evidence type="ECO:0000313" key="3">
    <source>
        <dbReference type="EMBL" id="CAD8507419.1"/>
    </source>
</evidence>
<organism evidence="3">
    <name type="scientific">Phaeocystis antarctica</name>
    <dbReference type="NCBI Taxonomy" id="33657"/>
    <lineage>
        <taxon>Eukaryota</taxon>
        <taxon>Haptista</taxon>
        <taxon>Haptophyta</taxon>
        <taxon>Prymnesiophyceae</taxon>
        <taxon>Phaeocystales</taxon>
        <taxon>Phaeocystaceae</taxon>
        <taxon>Phaeocystis</taxon>
    </lineage>
</organism>
<accession>A0A7S0NE33</accession>
<dbReference type="AlphaFoldDB" id="A0A7S0NE33"/>
<dbReference type="InterPro" id="IPR042496">
    <property type="entry name" value="CGRF1"/>
</dbReference>
<gene>
    <name evidence="3" type="ORF">PANT1444_LOCUS18982</name>
</gene>
<dbReference type="PROSITE" id="PS50089">
    <property type="entry name" value="ZF_RING_2"/>
    <property type="match status" value="1"/>
</dbReference>
<proteinExistence type="predicted"/>
<sequence length="129" mass="13258">MPAIDEALQGVRLSETPVAPPDASQLWFAGGAGRGAEPAESGAAAAVAAASAQPGFRSLADIGDITGRNNVPESSLGGETTCIVCFVHPKTHLAAPCGHQCVCGPCAARMQTCPYCRAPVQLWVQQRMV</sequence>
<dbReference type="GO" id="GO:0030308">
    <property type="term" value="P:negative regulation of cell growth"/>
    <property type="evidence" value="ECO:0007669"/>
    <property type="project" value="TreeGrafter"/>
</dbReference>